<dbReference type="GO" id="GO:0031048">
    <property type="term" value="P:regulatory ncRNA-mediated heterochromatin formation"/>
    <property type="evidence" value="ECO:0007669"/>
    <property type="project" value="TreeGrafter"/>
</dbReference>
<dbReference type="OrthoDB" id="10690071at2759"/>
<evidence type="ECO:0000313" key="5">
    <source>
        <dbReference type="EMBL" id="CAE8619109.1"/>
    </source>
</evidence>
<feature type="region of interest" description="Disordered" evidence="4">
    <location>
        <begin position="318"/>
        <end position="341"/>
    </location>
</feature>
<keyword evidence="3" id="KW-0539">Nucleus</keyword>
<name>A0A813LF08_POLGL</name>
<evidence type="ECO:0000256" key="3">
    <source>
        <dbReference type="ARBA" id="ARBA00023242"/>
    </source>
</evidence>
<dbReference type="PANTHER" id="PTHR13471:SF0">
    <property type="entry name" value="NUCLEAR EXOSOME REGULATOR NRDE2"/>
    <property type="match status" value="1"/>
</dbReference>
<dbReference type="PANTHER" id="PTHR13471">
    <property type="entry name" value="TETRATRICOPEPTIDE-LIKE HELICAL"/>
    <property type="match status" value="1"/>
</dbReference>
<dbReference type="Proteomes" id="UP000626109">
    <property type="component" value="Unassembled WGS sequence"/>
</dbReference>
<evidence type="ECO:0000256" key="4">
    <source>
        <dbReference type="SAM" id="MobiDB-lite"/>
    </source>
</evidence>
<evidence type="ECO:0000256" key="2">
    <source>
        <dbReference type="ARBA" id="ARBA00009265"/>
    </source>
</evidence>
<dbReference type="EMBL" id="CAJNNW010035068">
    <property type="protein sequence ID" value="CAE8725423.1"/>
    <property type="molecule type" value="Genomic_DNA"/>
</dbReference>
<accession>A0A813LF08</accession>
<gene>
    <name evidence="5" type="ORF">PGLA1383_LOCUS36702</name>
    <name evidence="6" type="ORF">PGLA2088_LOCUS44114</name>
</gene>
<dbReference type="AlphaFoldDB" id="A0A813LF08"/>
<dbReference type="GO" id="GO:0071013">
    <property type="term" value="C:catalytic step 2 spliceosome"/>
    <property type="evidence" value="ECO:0007669"/>
    <property type="project" value="TreeGrafter"/>
</dbReference>
<comment type="caution">
    <text evidence="6">The sequence shown here is derived from an EMBL/GenBank/DDBJ whole genome shotgun (WGS) entry which is preliminary data.</text>
</comment>
<organism evidence="6 7">
    <name type="scientific">Polarella glacialis</name>
    <name type="common">Dinoflagellate</name>
    <dbReference type="NCBI Taxonomy" id="89957"/>
    <lineage>
        <taxon>Eukaryota</taxon>
        <taxon>Sar</taxon>
        <taxon>Alveolata</taxon>
        <taxon>Dinophyceae</taxon>
        <taxon>Suessiales</taxon>
        <taxon>Suessiaceae</taxon>
        <taxon>Polarella</taxon>
    </lineage>
</organism>
<evidence type="ECO:0000313" key="7">
    <source>
        <dbReference type="Proteomes" id="UP000626109"/>
    </source>
</evidence>
<proteinExistence type="inferred from homology"/>
<evidence type="ECO:0000256" key="1">
    <source>
        <dbReference type="ARBA" id="ARBA00004123"/>
    </source>
</evidence>
<dbReference type="EMBL" id="CAJNNV010026832">
    <property type="protein sequence ID" value="CAE8619109.1"/>
    <property type="molecule type" value="Genomic_DNA"/>
</dbReference>
<evidence type="ECO:0000313" key="8">
    <source>
        <dbReference type="Proteomes" id="UP000654075"/>
    </source>
</evidence>
<feature type="compositionally biased region" description="Polar residues" evidence="4">
    <location>
        <begin position="599"/>
        <end position="614"/>
    </location>
</feature>
<keyword evidence="8" id="KW-1185">Reference proteome</keyword>
<protein>
    <submittedName>
        <fullName evidence="6">Uncharacterized protein</fullName>
    </submittedName>
</protein>
<feature type="region of interest" description="Disordered" evidence="4">
    <location>
        <begin position="15"/>
        <end position="39"/>
    </location>
</feature>
<dbReference type="GO" id="GO:1902369">
    <property type="term" value="P:negative regulation of RNA catabolic process"/>
    <property type="evidence" value="ECO:0007669"/>
    <property type="project" value="TreeGrafter"/>
</dbReference>
<comment type="similarity">
    <text evidence="2">Belongs to the NRDE2 family.</text>
</comment>
<sequence>MGPTSGDDAAVAALARGFGTFPQPPRQRSRSRSGGRSGACVPAIQWTEPAPCYRDSVGVAGLRDGHGCLKLEAFPVEPFPVALTSVLGAARAWADRQRRRRAWLIRCGASEATRGHSPPGRRYFRQQGARANARSGVVIEQEASWEVAVTAASAVAAQTAPGRCNPARPGELGPPDYLSLSTVASEIGAPSWGSSCREARCQALRFRCQQAPTDVTAWLDFAEFQWSQEGEGLGAPTKQVREKQIAVLEAALQKQVGVPDLRLLRALELAEADPAAECSVSSLRESRRARLLGCGYAELSEELVWSFMEACILGEEEGKDSQRDGPVPEGAPPPETSPAPVEVVRRTAADVLGLLAARKALAGHDGKAVAALERAELASISCVAFAEAASGHGLKALELLRAVATLAVFFPASANSSDGSDLNQERLQHLWTAGCRLGSPGALKALQGLQMVQTAVPPALAPLSDFLDARGAEKSPAEGSADVGGAGNLRSGDLAALLRAGLGPMRSWCAAELRRSCASGGASGERAEAEPSFEELQPFIRGFRTDGARKEAVLRFVDALGAPTLARHPPASRYRRAFAETFAPLELRLPPSHEGQRGGSSSSTAPAQIPSSSLPPCEDRSGLLARSAMQSLSVWPKEASLHETLLESLLQMGAGTPGESKKLPRRALKASEDPRLYFVYAHGLWSRGDRDEARGIFLKLCAGAGDGNCDARVAMAWWFLEMRAEPASQTSATGMPPRAFRVVLALALSRFDAEVLNAEPLSARELGMLRLQALKRLEQELPSHSRSDAAGCRLLPSSYQAIVLALCALSALGSLRKSLDLFLREVPRVADGASADRLSFAPAPAPAGASAAAVREAAEEERCWAVAAGMLVQFLLGFPQAGQGLLLEAVRVGLRLSPGSPWMLRALVAVHLERGTVAALRRDLDSALALHRPLSLAVDGTRGSALGPLGALKVALEAELACGPRCSPARLAALCERATQGAVGASPFAGGALWSIYGAALLLREPGGSLKATKSRFDSEKVEAWRGADREQLWRTAVRAVRHHPLWKSLRLLQLAAWEIRSGDSPGDEEELVDLVEAIEAKEILMHGDPLEAIA</sequence>
<evidence type="ECO:0000313" key="6">
    <source>
        <dbReference type="EMBL" id="CAE8725423.1"/>
    </source>
</evidence>
<reference evidence="6" key="1">
    <citation type="submission" date="2021-02" db="EMBL/GenBank/DDBJ databases">
        <authorList>
            <person name="Dougan E. K."/>
            <person name="Rhodes N."/>
            <person name="Thang M."/>
            <person name="Chan C."/>
        </authorList>
    </citation>
    <scope>NUCLEOTIDE SEQUENCE</scope>
</reference>
<comment type="subcellular location">
    <subcellularLocation>
        <location evidence="1">Nucleus</location>
    </subcellularLocation>
</comment>
<dbReference type="InterPro" id="IPR013633">
    <property type="entry name" value="NRDE-2"/>
</dbReference>
<feature type="region of interest" description="Disordered" evidence="4">
    <location>
        <begin position="587"/>
        <end position="620"/>
    </location>
</feature>
<dbReference type="Proteomes" id="UP000654075">
    <property type="component" value="Unassembled WGS sequence"/>
</dbReference>